<reference evidence="2 3" key="1">
    <citation type="submission" date="2019-05" db="EMBL/GenBank/DDBJ databases">
        <title>The compact genome of Giardia muris reveals important steps in the evolution of intestinal protozoan parasites.</title>
        <authorList>
            <person name="Xu F."/>
            <person name="Jimenez-Gonzalez A."/>
            <person name="Einarsson E."/>
            <person name="Astvaldsson A."/>
            <person name="Peirasmaki D."/>
            <person name="Eckmann L."/>
            <person name="Andersson J.O."/>
            <person name="Svard S.G."/>
            <person name="Jerlstrom-Hultqvist J."/>
        </authorList>
    </citation>
    <scope>NUCLEOTIDE SEQUENCE [LARGE SCALE GENOMIC DNA]</scope>
    <source>
        <strain evidence="2 3">Roberts-Thomson</strain>
    </source>
</reference>
<feature type="active site" description="Proton donor" evidence="1">
    <location>
        <position position="10"/>
    </location>
</feature>
<dbReference type="OrthoDB" id="10248475at2759"/>
<gene>
    <name evidence="2" type="ORF">GMRT_16347</name>
</gene>
<dbReference type="VEuPathDB" id="GiardiaDB:GMRT_16347"/>
<sequence length="207" mass="23835">MAHRILVDMDNTLCDWSKGFREWMAAQGYTITEEAETYPATIGLFAEHGIRASALVWHAIRSPGFFRHLSPHPEMISLIHSLEARGHEVWICTMPLEHDDSIWCQEEKRIWVARHLGERFIDRIVFSRQKHTIPGLYLIDDSPSIIKRANEATWKPVLVEHPYNRDVVCERRVTFGTAIDDITKVLENDGVMEVENIADSITAEVKC</sequence>
<evidence type="ECO:0000256" key="1">
    <source>
        <dbReference type="PIRSR" id="PIRSR610708-1"/>
    </source>
</evidence>
<dbReference type="InterPro" id="IPR010708">
    <property type="entry name" value="5'(3')-deoxyribonucleotidase"/>
</dbReference>
<dbReference type="SUPFAM" id="SSF56784">
    <property type="entry name" value="HAD-like"/>
    <property type="match status" value="1"/>
</dbReference>
<dbReference type="InterPro" id="IPR036412">
    <property type="entry name" value="HAD-like_sf"/>
</dbReference>
<dbReference type="EMBL" id="VDLU01000001">
    <property type="protein sequence ID" value="TNJ29694.1"/>
    <property type="molecule type" value="Genomic_DNA"/>
</dbReference>
<evidence type="ECO:0000313" key="3">
    <source>
        <dbReference type="Proteomes" id="UP000315496"/>
    </source>
</evidence>
<dbReference type="PANTHER" id="PTHR16504:SF4">
    <property type="entry name" value="5'(3')-DEOXYRIBONUCLEOTIDASE"/>
    <property type="match status" value="1"/>
</dbReference>
<dbReference type="GO" id="GO:0008253">
    <property type="term" value="F:5'-nucleotidase activity"/>
    <property type="evidence" value="ECO:0007669"/>
    <property type="project" value="InterPro"/>
</dbReference>
<protein>
    <submittedName>
        <fullName evidence="2">Putative 5'-3' deoxyribonucleotidase</fullName>
    </submittedName>
</protein>
<keyword evidence="3" id="KW-1185">Reference proteome</keyword>
<dbReference type="PANTHER" id="PTHR16504">
    <property type="entry name" value="5'(3')-DEOXYRIBONUCLEOTIDASE"/>
    <property type="match status" value="1"/>
</dbReference>
<evidence type="ECO:0000313" key="2">
    <source>
        <dbReference type="EMBL" id="TNJ29694.1"/>
    </source>
</evidence>
<comment type="caution">
    <text evidence="2">The sequence shown here is derived from an EMBL/GenBank/DDBJ whole genome shotgun (WGS) entry which is preliminary data.</text>
</comment>
<dbReference type="Gene3D" id="1.10.40.40">
    <property type="entry name" value="Deoxyribonucleotidase, domain 2"/>
    <property type="match status" value="1"/>
</dbReference>
<dbReference type="Pfam" id="PF06941">
    <property type="entry name" value="NT5C"/>
    <property type="match status" value="1"/>
</dbReference>
<dbReference type="InterPro" id="IPR023214">
    <property type="entry name" value="HAD_sf"/>
</dbReference>
<accession>A0A4Z1SV71</accession>
<dbReference type="AlphaFoldDB" id="A0A4Z1SV71"/>
<feature type="active site" description="Nucleophile" evidence="1">
    <location>
        <position position="8"/>
    </location>
</feature>
<dbReference type="Gene3D" id="3.40.50.1000">
    <property type="entry name" value="HAD superfamily/HAD-like"/>
    <property type="match status" value="1"/>
</dbReference>
<organism evidence="2 3">
    <name type="scientific">Giardia muris</name>
    <dbReference type="NCBI Taxonomy" id="5742"/>
    <lineage>
        <taxon>Eukaryota</taxon>
        <taxon>Metamonada</taxon>
        <taxon>Diplomonadida</taxon>
        <taxon>Hexamitidae</taxon>
        <taxon>Giardiinae</taxon>
        <taxon>Giardia</taxon>
    </lineage>
</organism>
<dbReference type="Proteomes" id="UP000315496">
    <property type="component" value="Chromosome 1"/>
</dbReference>
<dbReference type="GO" id="GO:0009223">
    <property type="term" value="P:pyrimidine deoxyribonucleotide catabolic process"/>
    <property type="evidence" value="ECO:0007669"/>
    <property type="project" value="TreeGrafter"/>
</dbReference>
<name>A0A4Z1SV71_GIAMU</name>
<proteinExistence type="predicted"/>